<keyword evidence="2" id="KW-1185">Reference proteome</keyword>
<evidence type="ECO:0000313" key="3">
    <source>
        <dbReference type="WBParaSite" id="nRc.2.0.1.t28449-RA"/>
    </source>
</evidence>
<name>A0A915JQB8_ROMCU</name>
<dbReference type="Proteomes" id="UP000887565">
    <property type="component" value="Unplaced"/>
</dbReference>
<protein>
    <submittedName>
        <fullName evidence="3">BTB domain-containing protein</fullName>
    </submittedName>
</protein>
<dbReference type="InterPro" id="IPR011333">
    <property type="entry name" value="SKP1/BTB/POZ_sf"/>
</dbReference>
<dbReference type="CDD" id="cd18186">
    <property type="entry name" value="BTB_POZ_ZBTB_KLHL-like"/>
    <property type="match status" value="1"/>
</dbReference>
<dbReference type="AlphaFoldDB" id="A0A915JQB8"/>
<dbReference type="PANTHER" id="PTHR23312">
    <property type="entry name" value="ARMC5 ARMADILLO REPEAT-CONTAINING -RELATED"/>
    <property type="match status" value="1"/>
</dbReference>
<dbReference type="Pfam" id="PF00651">
    <property type="entry name" value="BTB"/>
    <property type="match status" value="1"/>
</dbReference>
<proteinExistence type="predicted"/>
<evidence type="ECO:0000259" key="1">
    <source>
        <dbReference type="PROSITE" id="PS50097"/>
    </source>
</evidence>
<feature type="domain" description="BTB" evidence="1">
    <location>
        <begin position="92"/>
        <end position="160"/>
    </location>
</feature>
<dbReference type="PROSITE" id="PS50097">
    <property type="entry name" value="BTB"/>
    <property type="match status" value="1"/>
</dbReference>
<dbReference type="GO" id="GO:0009653">
    <property type="term" value="P:anatomical structure morphogenesis"/>
    <property type="evidence" value="ECO:0007669"/>
    <property type="project" value="TreeGrafter"/>
</dbReference>
<dbReference type="SUPFAM" id="SSF54695">
    <property type="entry name" value="POZ domain"/>
    <property type="match status" value="1"/>
</dbReference>
<accession>A0A915JQB8</accession>
<dbReference type="WBParaSite" id="nRc.2.0.1.t28449-RA">
    <property type="protein sequence ID" value="nRc.2.0.1.t28449-RA"/>
    <property type="gene ID" value="nRc.2.0.1.g28449"/>
</dbReference>
<evidence type="ECO:0000313" key="2">
    <source>
        <dbReference type="Proteomes" id="UP000887565"/>
    </source>
</evidence>
<sequence length="285" mass="33995">MDRQQLETFSVVIHFRTERLTAILRKMTDGNFEPNRTKIFLSFDYVPSIAFRSFPSEKARRLKDIWSSVLQRRDDLSDQRCQFIESSIARSKDNIIRFVCTDDDQQQNREIIADKEVLSRNSSFYRSMFSGSFNESTKIRFDQNADDFEALEVFIHFLYNCKKCPTIEEYFSGRNALKILFYCLEKSDEHLRADIYDHLVDYRLAKLIERSILSKLIWRATMNDRSNLLEICMIFYLLKSNFNDLLENRRQSDDNNYSEEFKNDNCCELAFQTLKPLRLRKDVTL</sequence>
<dbReference type="InterPro" id="IPR000210">
    <property type="entry name" value="BTB/POZ_dom"/>
</dbReference>
<dbReference type="GO" id="GO:0005829">
    <property type="term" value="C:cytosol"/>
    <property type="evidence" value="ECO:0007669"/>
    <property type="project" value="TreeGrafter"/>
</dbReference>
<organism evidence="2 3">
    <name type="scientific">Romanomermis culicivorax</name>
    <name type="common">Nematode worm</name>
    <dbReference type="NCBI Taxonomy" id="13658"/>
    <lineage>
        <taxon>Eukaryota</taxon>
        <taxon>Metazoa</taxon>
        <taxon>Ecdysozoa</taxon>
        <taxon>Nematoda</taxon>
        <taxon>Enoplea</taxon>
        <taxon>Dorylaimia</taxon>
        <taxon>Mermithida</taxon>
        <taxon>Mermithoidea</taxon>
        <taxon>Mermithidae</taxon>
        <taxon>Romanomermis</taxon>
    </lineage>
</organism>
<dbReference type="PANTHER" id="PTHR23312:SF8">
    <property type="entry name" value="ARMADILLO REPEAT-CONTAINING PROTEIN 5"/>
    <property type="match status" value="1"/>
</dbReference>
<dbReference type="Gene3D" id="3.30.710.10">
    <property type="entry name" value="Potassium Channel Kv1.1, Chain A"/>
    <property type="match status" value="1"/>
</dbReference>
<reference evidence="3" key="1">
    <citation type="submission" date="2022-11" db="UniProtKB">
        <authorList>
            <consortium name="WormBaseParasite"/>
        </authorList>
    </citation>
    <scope>IDENTIFICATION</scope>
</reference>